<dbReference type="RefSeq" id="WP_058459374.1">
    <property type="nucleotide sequence ID" value="NZ_CAAAIY010000035.1"/>
</dbReference>
<protein>
    <submittedName>
        <fullName evidence="2">Uncharacterized protein</fullName>
    </submittedName>
</protein>
<accession>A0A0W0RRX4</accession>
<reference evidence="2 3" key="1">
    <citation type="submission" date="2015-11" db="EMBL/GenBank/DDBJ databases">
        <title>Genomic analysis of 38 Legionella species identifies large and diverse effector repertoires.</title>
        <authorList>
            <person name="Burstein D."/>
            <person name="Amaro F."/>
            <person name="Zusman T."/>
            <person name="Lifshitz Z."/>
            <person name="Cohen O."/>
            <person name="Gilbert J.A."/>
            <person name="Pupko T."/>
            <person name="Shuman H.A."/>
            <person name="Segal G."/>
        </authorList>
    </citation>
    <scope>NUCLEOTIDE SEQUENCE [LARGE SCALE GENOMIC DNA]</scope>
    <source>
        <strain evidence="2 3">WIGA</strain>
    </source>
</reference>
<sequence>MLKKLLICASFFLFSLAAHSMPDEEKAYLANQCDELSQKIGELNVNQTNSCSSIIQESAKLVAHSGRFILKEYWFNARTNLYRSYRLLHDANQMNCKTASGIYAAQKGIDDILEQIYGFE</sequence>
<feature type="signal peptide" evidence="1">
    <location>
        <begin position="1"/>
        <end position="20"/>
    </location>
</feature>
<name>A0A0W0RRX4_LEGBO</name>
<evidence type="ECO:0000313" key="3">
    <source>
        <dbReference type="Proteomes" id="UP000054695"/>
    </source>
</evidence>
<dbReference type="Proteomes" id="UP000054695">
    <property type="component" value="Unassembled WGS sequence"/>
</dbReference>
<keyword evidence="1" id="KW-0732">Signal</keyword>
<proteinExistence type="predicted"/>
<dbReference type="PATRIC" id="fig|447.4.peg.1832"/>
<feature type="chain" id="PRO_5006911219" evidence="1">
    <location>
        <begin position="21"/>
        <end position="120"/>
    </location>
</feature>
<comment type="caution">
    <text evidence="2">The sequence shown here is derived from an EMBL/GenBank/DDBJ whole genome shotgun (WGS) entry which is preliminary data.</text>
</comment>
<dbReference type="AlphaFoldDB" id="A0A0W0RRX4"/>
<evidence type="ECO:0000256" key="1">
    <source>
        <dbReference type="SAM" id="SignalP"/>
    </source>
</evidence>
<organism evidence="2 3">
    <name type="scientific">Legionella bozemanae</name>
    <name type="common">Fluoribacter bozemanae</name>
    <dbReference type="NCBI Taxonomy" id="447"/>
    <lineage>
        <taxon>Bacteria</taxon>
        <taxon>Pseudomonadati</taxon>
        <taxon>Pseudomonadota</taxon>
        <taxon>Gammaproteobacteria</taxon>
        <taxon>Legionellales</taxon>
        <taxon>Legionellaceae</taxon>
        <taxon>Legionella</taxon>
    </lineage>
</organism>
<dbReference type="EMBL" id="LNXU01000018">
    <property type="protein sequence ID" value="KTC73825.1"/>
    <property type="molecule type" value="Genomic_DNA"/>
</dbReference>
<evidence type="ECO:0000313" key="2">
    <source>
        <dbReference type="EMBL" id="KTC73825.1"/>
    </source>
</evidence>
<keyword evidence="3" id="KW-1185">Reference proteome</keyword>
<gene>
    <name evidence="2" type="ORF">Lboz_1719</name>
</gene>
<dbReference type="OrthoDB" id="5651052at2"/>